<dbReference type="RefSeq" id="WP_344907024.1">
    <property type="nucleotide sequence ID" value="NZ_BAAAYO010000005.1"/>
</dbReference>
<dbReference type="EMBL" id="JBHMAG010000003">
    <property type="protein sequence ID" value="MFB9750491.1"/>
    <property type="molecule type" value="Genomic_DNA"/>
</dbReference>
<dbReference type="Proteomes" id="UP001589619">
    <property type="component" value="Unassembled WGS sequence"/>
</dbReference>
<accession>A0ABV5VQF0</accession>
<name>A0ABV5VQF0_9BACL</name>
<dbReference type="Pfam" id="PF11877">
    <property type="entry name" value="DUF3397"/>
    <property type="match status" value="1"/>
</dbReference>
<evidence type="ECO:0000313" key="2">
    <source>
        <dbReference type="EMBL" id="MFB9750491.1"/>
    </source>
</evidence>
<proteinExistence type="predicted"/>
<feature type="transmembrane region" description="Helical" evidence="1">
    <location>
        <begin position="47"/>
        <end position="68"/>
    </location>
</feature>
<feature type="transmembrane region" description="Helical" evidence="1">
    <location>
        <begin position="107"/>
        <end position="129"/>
    </location>
</feature>
<reference evidence="2 3" key="1">
    <citation type="submission" date="2024-09" db="EMBL/GenBank/DDBJ databases">
        <authorList>
            <person name="Sun Q."/>
            <person name="Mori K."/>
        </authorList>
    </citation>
    <scope>NUCLEOTIDE SEQUENCE [LARGE SCALE GENOMIC DNA]</scope>
    <source>
        <strain evidence="2 3">JCM 12520</strain>
    </source>
</reference>
<dbReference type="InterPro" id="IPR024515">
    <property type="entry name" value="DUF3397"/>
</dbReference>
<feature type="transmembrane region" description="Helical" evidence="1">
    <location>
        <begin position="6"/>
        <end position="35"/>
    </location>
</feature>
<gene>
    <name evidence="2" type="ORF">ACFFNY_02810</name>
</gene>
<comment type="caution">
    <text evidence="2">The sequence shown here is derived from an EMBL/GenBank/DDBJ whole genome shotgun (WGS) entry which is preliminary data.</text>
</comment>
<organism evidence="2 3">
    <name type="scientific">Paenibacillus hodogayensis</name>
    <dbReference type="NCBI Taxonomy" id="279208"/>
    <lineage>
        <taxon>Bacteria</taxon>
        <taxon>Bacillati</taxon>
        <taxon>Bacillota</taxon>
        <taxon>Bacilli</taxon>
        <taxon>Bacillales</taxon>
        <taxon>Paenibacillaceae</taxon>
        <taxon>Paenibacillus</taxon>
    </lineage>
</organism>
<keyword evidence="3" id="KW-1185">Reference proteome</keyword>
<sequence>MDKLFSFFISFFIHIYAFTATVPFLWFFLLWIGGYVWHRDGKRATKLAMDVTTLLLIGSVSMIFKQLFGTNFGFFFILLLFLVGYGLLGNFQYRLKGQINHKRIIRLLWRVAFLTLSAVYVLLLIIGLIKSIVSV</sequence>
<protein>
    <submittedName>
        <fullName evidence="2">DUF3397 domain-containing protein</fullName>
    </submittedName>
</protein>
<feature type="transmembrane region" description="Helical" evidence="1">
    <location>
        <begin position="74"/>
        <end position="95"/>
    </location>
</feature>
<keyword evidence="1" id="KW-0812">Transmembrane</keyword>
<keyword evidence="1" id="KW-1133">Transmembrane helix</keyword>
<evidence type="ECO:0000256" key="1">
    <source>
        <dbReference type="SAM" id="Phobius"/>
    </source>
</evidence>
<evidence type="ECO:0000313" key="3">
    <source>
        <dbReference type="Proteomes" id="UP001589619"/>
    </source>
</evidence>
<keyword evidence="1" id="KW-0472">Membrane</keyword>